<organism evidence="2 3">
    <name type="scientific">Trichonephila clavata</name>
    <name type="common">Joro spider</name>
    <name type="synonym">Nephila clavata</name>
    <dbReference type="NCBI Taxonomy" id="2740835"/>
    <lineage>
        <taxon>Eukaryota</taxon>
        <taxon>Metazoa</taxon>
        <taxon>Ecdysozoa</taxon>
        <taxon>Arthropoda</taxon>
        <taxon>Chelicerata</taxon>
        <taxon>Arachnida</taxon>
        <taxon>Araneae</taxon>
        <taxon>Araneomorphae</taxon>
        <taxon>Entelegynae</taxon>
        <taxon>Araneoidea</taxon>
        <taxon>Nephilidae</taxon>
        <taxon>Trichonephila</taxon>
    </lineage>
</organism>
<evidence type="ECO:0000256" key="1">
    <source>
        <dbReference type="SAM" id="MobiDB-lite"/>
    </source>
</evidence>
<dbReference type="EMBL" id="BMAO01020179">
    <property type="protein sequence ID" value="GFQ65468.1"/>
    <property type="molecule type" value="Genomic_DNA"/>
</dbReference>
<feature type="region of interest" description="Disordered" evidence="1">
    <location>
        <begin position="1"/>
        <end position="33"/>
    </location>
</feature>
<sequence length="96" mass="11273">MSFLFYSDDHRGRVERSKHRGSGNSASMGRWDVPKQRVERHLGRLRKGMRAMSREKGMFLGILLERQTTLGGRRDGMIQTNQVGKWAKEKRIKWEI</sequence>
<comment type="caution">
    <text evidence="2">The sequence shown here is derived from an EMBL/GenBank/DDBJ whole genome shotgun (WGS) entry which is preliminary data.</text>
</comment>
<name>A0A8X6EXV7_TRICU</name>
<protein>
    <submittedName>
        <fullName evidence="2">Uncharacterized protein</fullName>
    </submittedName>
</protein>
<reference evidence="2" key="1">
    <citation type="submission" date="2020-07" db="EMBL/GenBank/DDBJ databases">
        <title>Multicomponent nature underlies the extraordinary mechanical properties of spider dragline silk.</title>
        <authorList>
            <person name="Kono N."/>
            <person name="Nakamura H."/>
            <person name="Mori M."/>
            <person name="Yoshida Y."/>
            <person name="Ohtoshi R."/>
            <person name="Malay A.D."/>
            <person name="Moran D.A.P."/>
            <person name="Tomita M."/>
            <person name="Numata K."/>
            <person name="Arakawa K."/>
        </authorList>
    </citation>
    <scope>NUCLEOTIDE SEQUENCE</scope>
</reference>
<gene>
    <name evidence="2" type="ORF">TNCT_588751</name>
</gene>
<proteinExistence type="predicted"/>
<evidence type="ECO:0000313" key="2">
    <source>
        <dbReference type="EMBL" id="GFQ65468.1"/>
    </source>
</evidence>
<dbReference type="AlphaFoldDB" id="A0A8X6EXV7"/>
<keyword evidence="3" id="KW-1185">Reference proteome</keyword>
<evidence type="ECO:0000313" key="3">
    <source>
        <dbReference type="Proteomes" id="UP000887116"/>
    </source>
</evidence>
<accession>A0A8X6EXV7</accession>
<dbReference type="Proteomes" id="UP000887116">
    <property type="component" value="Unassembled WGS sequence"/>
</dbReference>